<dbReference type="HOGENOM" id="CLU_000604_84_3_9"/>
<dbReference type="FunFam" id="3.40.50.300:FF:000218">
    <property type="entry name" value="Multidrug ABC transporter ATP-binding protein"/>
    <property type="match status" value="1"/>
</dbReference>
<evidence type="ECO:0000313" key="17">
    <source>
        <dbReference type="Proteomes" id="UP000013777"/>
    </source>
</evidence>
<comment type="caution">
    <text evidence="16">The sequence shown here is derived from an EMBL/GenBank/DDBJ whole genome shotgun (WGS) entry which is preliminary data.</text>
</comment>
<dbReference type="InterPro" id="IPR027417">
    <property type="entry name" value="P-loop_NTPase"/>
</dbReference>
<keyword evidence="6 13" id="KW-1133">Transmembrane helix</keyword>
<evidence type="ECO:0000256" key="5">
    <source>
        <dbReference type="ARBA" id="ARBA00022840"/>
    </source>
</evidence>
<evidence type="ECO:0000313" key="16">
    <source>
        <dbReference type="EMBL" id="EOH86044.1"/>
    </source>
</evidence>
<dbReference type="PANTHER" id="PTHR43394:SF1">
    <property type="entry name" value="ATP-BINDING CASSETTE SUB-FAMILY B MEMBER 10, MITOCHONDRIAL"/>
    <property type="match status" value="1"/>
</dbReference>
<feature type="transmembrane region" description="Helical" evidence="13">
    <location>
        <begin position="165"/>
        <end position="188"/>
    </location>
</feature>
<evidence type="ECO:0000259" key="15">
    <source>
        <dbReference type="PROSITE" id="PS50929"/>
    </source>
</evidence>
<dbReference type="InterPro" id="IPR017871">
    <property type="entry name" value="ABC_transporter-like_CS"/>
</dbReference>
<dbReference type="PROSITE" id="PS50929">
    <property type="entry name" value="ABC_TM1F"/>
    <property type="match status" value="1"/>
</dbReference>
<accession>R2SD40</accession>
<dbReference type="GO" id="GO:0005524">
    <property type="term" value="F:ATP binding"/>
    <property type="evidence" value="ECO:0007669"/>
    <property type="project" value="UniProtKB-KW"/>
</dbReference>
<dbReference type="Proteomes" id="UP000013777">
    <property type="component" value="Unassembled WGS sequence"/>
</dbReference>
<feature type="compositionally biased region" description="Basic and acidic residues" evidence="12">
    <location>
        <begin position="636"/>
        <end position="646"/>
    </location>
</feature>
<evidence type="ECO:0000256" key="7">
    <source>
        <dbReference type="ARBA" id="ARBA00023136"/>
    </source>
</evidence>
<evidence type="ECO:0000256" key="12">
    <source>
        <dbReference type="SAM" id="MobiDB-lite"/>
    </source>
</evidence>
<dbReference type="OrthoDB" id="9770415at2"/>
<feature type="transmembrane region" description="Helical" evidence="13">
    <location>
        <begin position="68"/>
        <end position="89"/>
    </location>
</feature>
<keyword evidence="5" id="KW-0067">ATP-binding</keyword>
<dbReference type="InterPro" id="IPR003439">
    <property type="entry name" value="ABC_transporter-like_ATP-bd"/>
</dbReference>
<dbReference type="SUPFAM" id="SSF90123">
    <property type="entry name" value="ABC transporter transmembrane region"/>
    <property type="match status" value="1"/>
</dbReference>
<dbReference type="InterPro" id="IPR036640">
    <property type="entry name" value="ABC1_TM_sf"/>
</dbReference>
<sequence>MPRMRFEPAPKHVPKLSLAFVRRIVRYFAPYPTRFFTVIFLILASAALGLVPPLLLQKIIDQALPYQNLPLLAGLVGLSIGATILLNLLGVAQGYLSTWIAKQITLHMKNQLYEKLTHMPQRFFANLKEGEVLTRLTSDVDGIQQVFQTTVVNALTSIFVLGTSLVALISLNPLLALVGCATLPLFLLPTKKVGKLRWQITSQSQEQLSALNSHVQETLSPGGSLLLKLFTNEKQAMDEFATINQEVTRLQLKETLAGRWFRMNMSVFTTIGPMLVYLVGGYLLTQGQMTVGGILTFATLLGRMYNPVTQLSNIQVDFMRSFALFDRIFEYLDLEPEVDQDAVSETKNSTITSPSVISKEKLAGGAIRFEQVAFFYEQQATLQDINLTIPAGQTTAIVGPSGAGKSTLTNLLPRLYQPTKGRITINGQDIAGMPLAQLRQSIGMVTQEAFLVNGTIKDNLLYGKPSASQAELEAACKSAYIHDFIQGLPQGYDTPVGNRGVKLSGGEKQRLAIARVMLKDPQILILDEATAALDALSEHYVQKAMNALMTDRTAIVIAHRLATIANADQIVVMEKGRLVEQGNHDSLFQQNGLYAKLYRTQFRLENDAQASAAPFDQLPKTNGIDMPKDQTVTNAPKEKAEKETAA</sequence>
<gene>
    <name evidence="16" type="ORF">UAS_01737</name>
</gene>
<feature type="transmembrane region" description="Helical" evidence="13">
    <location>
        <begin position="35"/>
        <end position="56"/>
    </location>
</feature>
<dbReference type="PROSITE" id="PS50893">
    <property type="entry name" value="ABC_TRANSPORTER_2"/>
    <property type="match status" value="1"/>
</dbReference>
<reference evidence="16 17" key="1">
    <citation type="submission" date="2013-02" db="EMBL/GenBank/DDBJ databases">
        <title>The Genome Sequence of Enterococcus asini ATCC_700915.</title>
        <authorList>
            <consortium name="The Broad Institute Genome Sequencing Platform"/>
            <consortium name="The Broad Institute Genome Sequencing Center for Infectious Disease"/>
            <person name="Earl A.M."/>
            <person name="Gilmore M.S."/>
            <person name="Lebreton F."/>
            <person name="Walker B."/>
            <person name="Young S.K."/>
            <person name="Zeng Q."/>
            <person name="Gargeya S."/>
            <person name="Fitzgerald M."/>
            <person name="Haas B."/>
            <person name="Abouelleil A."/>
            <person name="Alvarado L."/>
            <person name="Arachchi H.M."/>
            <person name="Berlin A.M."/>
            <person name="Chapman S.B."/>
            <person name="Dewar J."/>
            <person name="Goldberg J."/>
            <person name="Griggs A."/>
            <person name="Gujja S."/>
            <person name="Hansen M."/>
            <person name="Howarth C."/>
            <person name="Imamovic A."/>
            <person name="Larimer J."/>
            <person name="McCowan C."/>
            <person name="Murphy C."/>
            <person name="Neiman D."/>
            <person name="Pearson M."/>
            <person name="Priest M."/>
            <person name="Roberts A."/>
            <person name="Saif S."/>
            <person name="Shea T."/>
            <person name="Sisk P."/>
            <person name="Sykes S."/>
            <person name="Wortman J."/>
            <person name="Nusbaum C."/>
            <person name="Birren B."/>
        </authorList>
    </citation>
    <scope>NUCLEOTIDE SEQUENCE [LARGE SCALE GENOMIC DNA]</scope>
    <source>
        <strain evidence="16 17">ATCC 700915</strain>
    </source>
</reference>
<dbReference type="STRING" id="57732.RU94_GL002002"/>
<feature type="domain" description="ABC transporter" evidence="14">
    <location>
        <begin position="367"/>
        <end position="600"/>
    </location>
</feature>
<dbReference type="PROSITE" id="PS00211">
    <property type="entry name" value="ABC_TRANSPORTER_1"/>
    <property type="match status" value="1"/>
</dbReference>
<dbReference type="RefSeq" id="WP_010754367.1">
    <property type="nucleotide sequence ID" value="NZ_ASVU01000001.1"/>
</dbReference>
<dbReference type="GO" id="GO:0008559">
    <property type="term" value="F:ABC-type xenobiotic transporter activity"/>
    <property type="evidence" value="ECO:0007669"/>
    <property type="project" value="UniProtKB-EC"/>
</dbReference>
<dbReference type="GeneID" id="78365038"/>
<proteinExistence type="inferred from homology"/>
<dbReference type="GO" id="GO:0015421">
    <property type="term" value="F:ABC-type oligopeptide transporter activity"/>
    <property type="evidence" value="ECO:0007669"/>
    <property type="project" value="TreeGrafter"/>
</dbReference>
<dbReference type="GO" id="GO:0005886">
    <property type="term" value="C:plasma membrane"/>
    <property type="evidence" value="ECO:0007669"/>
    <property type="project" value="UniProtKB-SubCell"/>
</dbReference>
<dbReference type="CDD" id="cd18550">
    <property type="entry name" value="ABC_6TM_exporter_like"/>
    <property type="match status" value="1"/>
</dbReference>
<evidence type="ECO:0000256" key="4">
    <source>
        <dbReference type="ARBA" id="ARBA00022741"/>
    </source>
</evidence>
<dbReference type="Pfam" id="PF00005">
    <property type="entry name" value="ABC_tran"/>
    <property type="match status" value="1"/>
</dbReference>
<dbReference type="SUPFAM" id="SSF52540">
    <property type="entry name" value="P-loop containing nucleoside triphosphate hydrolases"/>
    <property type="match status" value="1"/>
</dbReference>
<comment type="subcellular location">
    <subcellularLocation>
        <location evidence="1">Cell membrane</location>
        <topology evidence="1">Multi-pass membrane protein</topology>
    </subcellularLocation>
</comment>
<dbReference type="AlphaFoldDB" id="R2SD40"/>
<comment type="similarity">
    <text evidence="10">Belongs to the ABC transporter superfamily. Multidrug exporter LmrA (TC 3.A.1.117.1) family.</text>
</comment>
<evidence type="ECO:0000256" key="9">
    <source>
        <dbReference type="ARBA" id="ARBA00059943"/>
    </source>
</evidence>
<evidence type="ECO:0000259" key="14">
    <source>
        <dbReference type="PROSITE" id="PS50893"/>
    </source>
</evidence>
<dbReference type="EMBL" id="AJAP01000016">
    <property type="protein sequence ID" value="EOH86044.1"/>
    <property type="molecule type" value="Genomic_DNA"/>
</dbReference>
<feature type="region of interest" description="Disordered" evidence="12">
    <location>
        <begin position="612"/>
        <end position="646"/>
    </location>
</feature>
<comment type="catalytic activity">
    <reaction evidence="8">
        <text>ATP + H2O + xenobioticSide 1 = ADP + phosphate + xenobioticSide 2.</text>
        <dbReference type="EC" id="7.6.2.2"/>
    </reaction>
</comment>
<dbReference type="InterPro" id="IPR003593">
    <property type="entry name" value="AAA+_ATPase"/>
</dbReference>
<evidence type="ECO:0000256" key="3">
    <source>
        <dbReference type="ARBA" id="ARBA00022692"/>
    </source>
</evidence>
<feature type="domain" description="ABC transmembrane type-1" evidence="15">
    <location>
        <begin position="36"/>
        <end position="320"/>
    </location>
</feature>
<keyword evidence="3 13" id="KW-0812">Transmembrane</keyword>
<keyword evidence="17" id="KW-1185">Reference proteome</keyword>
<evidence type="ECO:0000256" key="11">
    <source>
        <dbReference type="ARBA" id="ARBA00072598"/>
    </source>
</evidence>
<evidence type="ECO:0000256" key="10">
    <source>
        <dbReference type="ARBA" id="ARBA00061674"/>
    </source>
</evidence>
<dbReference type="InterPro" id="IPR011527">
    <property type="entry name" value="ABC1_TM_dom"/>
</dbReference>
<dbReference type="PANTHER" id="PTHR43394">
    <property type="entry name" value="ATP-DEPENDENT PERMEASE MDL1, MITOCHONDRIAL"/>
    <property type="match status" value="1"/>
</dbReference>
<evidence type="ECO:0000256" key="8">
    <source>
        <dbReference type="ARBA" id="ARBA00034018"/>
    </source>
</evidence>
<dbReference type="GO" id="GO:0016887">
    <property type="term" value="F:ATP hydrolysis activity"/>
    <property type="evidence" value="ECO:0007669"/>
    <property type="project" value="InterPro"/>
</dbReference>
<protein>
    <recommendedName>
        <fullName evidence="11">Multidrug resistance ABC transporter ATP-binding and permease protein</fullName>
        <ecNumber evidence="2">7.6.2.2</ecNumber>
    </recommendedName>
</protein>
<dbReference type="Gene3D" id="3.40.50.300">
    <property type="entry name" value="P-loop containing nucleotide triphosphate hydrolases"/>
    <property type="match status" value="1"/>
</dbReference>
<evidence type="ECO:0000256" key="2">
    <source>
        <dbReference type="ARBA" id="ARBA00012191"/>
    </source>
</evidence>
<feature type="transmembrane region" description="Helical" evidence="13">
    <location>
        <begin position="265"/>
        <end position="284"/>
    </location>
</feature>
<dbReference type="PATRIC" id="fig|1158606.3.peg.1689"/>
<keyword evidence="7 13" id="KW-0472">Membrane</keyword>
<comment type="function">
    <text evidence="9">Efflux transporter for a variety of amphiphilic cationic compounds, including antibiotics.</text>
</comment>
<dbReference type="EC" id="7.6.2.2" evidence="2"/>
<dbReference type="eggNOG" id="COG1132">
    <property type="taxonomic scope" value="Bacteria"/>
</dbReference>
<evidence type="ECO:0000256" key="13">
    <source>
        <dbReference type="SAM" id="Phobius"/>
    </source>
</evidence>
<dbReference type="Gene3D" id="1.20.1560.10">
    <property type="entry name" value="ABC transporter type 1, transmembrane domain"/>
    <property type="match status" value="1"/>
</dbReference>
<dbReference type="SMART" id="SM00382">
    <property type="entry name" value="AAA"/>
    <property type="match status" value="1"/>
</dbReference>
<dbReference type="InterPro" id="IPR039421">
    <property type="entry name" value="Type_1_exporter"/>
</dbReference>
<dbReference type="Pfam" id="PF00664">
    <property type="entry name" value="ABC_membrane"/>
    <property type="match status" value="1"/>
</dbReference>
<organism evidence="16 17">
    <name type="scientific">Enterococcus asini ATCC 700915</name>
    <dbReference type="NCBI Taxonomy" id="1158606"/>
    <lineage>
        <taxon>Bacteria</taxon>
        <taxon>Bacillati</taxon>
        <taxon>Bacillota</taxon>
        <taxon>Bacilli</taxon>
        <taxon>Lactobacillales</taxon>
        <taxon>Enterococcaceae</taxon>
        <taxon>Enterococcus</taxon>
    </lineage>
</organism>
<name>R2SD40_9ENTE</name>
<keyword evidence="4" id="KW-0547">Nucleotide-binding</keyword>
<evidence type="ECO:0000256" key="6">
    <source>
        <dbReference type="ARBA" id="ARBA00022989"/>
    </source>
</evidence>
<evidence type="ECO:0000256" key="1">
    <source>
        <dbReference type="ARBA" id="ARBA00004651"/>
    </source>
</evidence>